<gene>
    <name evidence="2" type="ORF">SteCoe_28023</name>
</gene>
<dbReference type="PANTHER" id="PTHR33768">
    <property type="entry name" value="MIP11318P"/>
    <property type="match status" value="1"/>
</dbReference>
<evidence type="ECO:0000313" key="2">
    <source>
        <dbReference type="EMBL" id="OMJ73309.1"/>
    </source>
</evidence>
<dbReference type="PANTHER" id="PTHR33768:SF3">
    <property type="entry name" value="MIP11318P"/>
    <property type="match status" value="1"/>
</dbReference>
<dbReference type="Proteomes" id="UP000187209">
    <property type="component" value="Unassembled WGS sequence"/>
</dbReference>
<proteinExistence type="inferred from homology"/>
<dbReference type="InterPro" id="IPR029488">
    <property type="entry name" value="Hmw/CFAP97"/>
</dbReference>
<dbReference type="InterPro" id="IPR038792">
    <property type="entry name" value="CFAP97D1/2"/>
</dbReference>
<sequence>MKKCFQFPSKILQDLETKKENQRLYLELNLIKPTMNFSLPRECSHLKINKKREQIKEDRYTEIERENRILLEKIHIIMCSKASKKTPIKMNHSLNFSQRARKQRQISIDNLSLLKRLQSKKSMYSYGKFDNIFKAKKKHSAYDGRISDNSYNDDYNPLRGRVKLSPLPDDKKKTVFKSEVMIGDKNFSIKIMRNKKDIKIIATNKEKKEGFVLILNKKDADYVMQGTKDYKKIVDSLNFDGEDLVLYDHHSEENT</sequence>
<accession>A0A1R2B972</accession>
<comment type="similarity">
    <text evidence="1">Belongs to the CFAP97 family.</text>
</comment>
<evidence type="ECO:0000313" key="3">
    <source>
        <dbReference type="Proteomes" id="UP000187209"/>
    </source>
</evidence>
<dbReference type="EMBL" id="MPUH01000831">
    <property type="protein sequence ID" value="OMJ73309.1"/>
    <property type="molecule type" value="Genomic_DNA"/>
</dbReference>
<protein>
    <submittedName>
        <fullName evidence="2">Uncharacterized protein</fullName>
    </submittedName>
</protein>
<dbReference type="AlphaFoldDB" id="A0A1R2B972"/>
<dbReference type="Pfam" id="PF13879">
    <property type="entry name" value="Hmw_CFAP97"/>
    <property type="match status" value="1"/>
</dbReference>
<keyword evidence="3" id="KW-1185">Reference proteome</keyword>
<comment type="caution">
    <text evidence="2">The sequence shown here is derived from an EMBL/GenBank/DDBJ whole genome shotgun (WGS) entry which is preliminary data.</text>
</comment>
<reference evidence="2 3" key="1">
    <citation type="submission" date="2016-11" db="EMBL/GenBank/DDBJ databases">
        <title>The macronuclear genome of Stentor coeruleus: a giant cell with tiny introns.</title>
        <authorList>
            <person name="Slabodnick M."/>
            <person name="Ruby J.G."/>
            <person name="Reiff S.B."/>
            <person name="Swart E.C."/>
            <person name="Gosai S."/>
            <person name="Prabakaran S."/>
            <person name="Witkowska E."/>
            <person name="Larue G.E."/>
            <person name="Fisher S."/>
            <person name="Freeman R.M."/>
            <person name="Gunawardena J."/>
            <person name="Chu W."/>
            <person name="Stover N.A."/>
            <person name="Gregory B.D."/>
            <person name="Nowacki M."/>
            <person name="Derisi J."/>
            <person name="Roy S.W."/>
            <person name="Marshall W.F."/>
            <person name="Sood P."/>
        </authorList>
    </citation>
    <scope>NUCLEOTIDE SEQUENCE [LARGE SCALE GENOMIC DNA]</scope>
    <source>
        <strain evidence="2">WM001</strain>
    </source>
</reference>
<dbReference type="OrthoDB" id="292876at2759"/>
<evidence type="ECO:0000256" key="1">
    <source>
        <dbReference type="ARBA" id="ARBA00008315"/>
    </source>
</evidence>
<name>A0A1R2B972_9CILI</name>
<organism evidence="2 3">
    <name type="scientific">Stentor coeruleus</name>
    <dbReference type="NCBI Taxonomy" id="5963"/>
    <lineage>
        <taxon>Eukaryota</taxon>
        <taxon>Sar</taxon>
        <taxon>Alveolata</taxon>
        <taxon>Ciliophora</taxon>
        <taxon>Postciliodesmatophora</taxon>
        <taxon>Heterotrichea</taxon>
        <taxon>Heterotrichida</taxon>
        <taxon>Stentoridae</taxon>
        <taxon>Stentor</taxon>
    </lineage>
</organism>